<evidence type="ECO:0000256" key="1">
    <source>
        <dbReference type="SAM" id="MobiDB-lite"/>
    </source>
</evidence>
<dbReference type="EMBL" id="SSTD01003829">
    <property type="protein sequence ID" value="TYK25011.1"/>
    <property type="molecule type" value="Genomic_DNA"/>
</dbReference>
<feature type="region of interest" description="Disordered" evidence="1">
    <location>
        <begin position="38"/>
        <end position="89"/>
    </location>
</feature>
<accession>A0A5D3DN19</accession>
<evidence type="ECO:0000313" key="3">
    <source>
        <dbReference type="EMBL" id="TYK25011.1"/>
    </source>
</evidence>
<comment type="caution">
    <text evidence="3">The sequence shown here is derived from an EMBL/GenBank/DDBJ whole genome shotgun (WGS) entry which is preliminary data.</text>
</comment>
<dbReference type="PANTHER" id="PTHR33738">
    <property type="entry name" value="EMB|CAB82975.1"/>
    <property type="match status" value="1"/>
</dbReference>
<name>A0A5D3DN19_CUCMM</name>
<dbReference type="AlphaFoldDB" id="A0A5D3DN19"/>
<sequence>MSEKKASDGSSFSFTSDLFGIRDTSSLSSNHIFGPVFSSSSSSFKASQNSEVGGKSHAVSYSPKTEGSSKYKECKNGSTSSREVGSFYQEQRTNPCHLSSSIYYGGQDIYTDQNPGTGFNSSLKRDGGEDDSGGASRGNWWQGSLYY</sequence>
<feature type="compositionally biased region" description="Polar residues" evidence="1">
    <location>
        <begin position="76"/>
        <end position="89"/>
    </location>
</feature>
<gene>
    <name evidence="3" type="ORF">E5676_scaffold352G001290</name>
    <name evidence="2" type="ORF">E6C27_scaffold236G004800</name>
</gene>
<proteinExistence type="predicted"/>
<organism evidence="3 5">
    <name type="scientific">Cucumis melo var. makuwa</name>
    <name type="common">Oriental melon</name>
    <dbReference type="NCBI Taxonomy" id="1194695"/>
    <lineage>
        <taxon>Eukaryota</taxon>
        <taxon>Viridiplantae</taxon>
        <taxon>Streptophyta</taxon>
        <taxon>Embryophyta</taxon>
        <taxon>Tracheophyta</taxon>
        <taxon>Spermatophyta</taxon>
        <taxon>Magnoliopsida</taxon>
        <taxon>eudicotyledons</taxon>
        <taxon>Gunneridae</taxon>
        <taxon>Pentapetalae</taxon>
        <taxon>rosids</taxon>
        <taxon>fabids</taxon>
        <taxon>Cucurbitales</taxon>
        <taxon>Cucurbitaceae</taxon>
        <taxon>Benincaseae</taxon>
        <taxon>Cucumis</taxon>
    </lineage>
</organism>
<dbReference type="PANTHER" id="PTHR33738:SF1">
    <property type="entry name" value="PLANT_T7H20-70 PROTEIN"/>
    <property type="match status" value="1"/>
</dbReference>
<evidence type="ECO:0000313" key="5">
    <source>
        <dbReference type="Proteomes" id="UP000321947"/>
    </source>
</evidence>
<protein>
    <submittedName>
        <fullName evidence="3">Uncharacterized protein</fullName>
    </submittedName>
</protein>
<dbReference type="OrthoDB" id="1423981at2759"/>
<dbReference type="EMBL" id="SSTE01014973">
    <property type="protein sequence ID" value="KAA0044127.1"/>
    <property type="molecule type" value="Genomic_DNA"/>
</dbReference>
<dbReference type="Proteomes" id="UP000321947">
    <property type="component" value="Unassembled WGS sequence"/>
</dbReference>
<reference evidence="4 5" key="1">
    <citation type="submission" date="2019-08" db="EMBL/GenBank/DDBJ databases">
        <title>Draft genome sequences of two oriental melons (Cucumis melo L. var makuwa).</title>
        <authorList>
            <person name="Kwon S.-Y."/>
        </authorList>
    </citation>
    <scope>NUCLEOTIDE SEQUENCE [LARGE SCALE GENOMIC DNA]</scope>
    <source>
        <strain evidence="5">cv. Chang Bougi</strain>
        <strain evidence="4">cv. SW 3</strain>
        <tissue evidence="3">Leaf</tissue>
    </source>
</reference>
<evidence type="ECO:0000313" key="4">
    <source>
        <dbReference type="Proteomes" id="UP000321393"/>
    </source>
</evidence>
<feature type="compositionally biased region" description="Polar residues" evidence="1">
    <location>
        <begin position="113"/>
        <end position="122"/>
    </location>
</feature>
<evidence type="ECO:0000313" key="2">
    <source>
        <dbReference type="EMBL" id="KAA0044127.1"/>
    </source>
</evidence>
<feature type="region of interest" description="Disordered" evidence="1">
    <location>
        <begin position="113"/>
        <end position="147"/>
    </location>
</feature>
<dbReference type="Proteomes" id="UP000321393">
    <property type="component" value="Unassembled WGS sequence"/>
</dbReference>